<gene>
    <name evidence="1" type="ORF">EA661_11260</name>
</gene>
<name>A0A4Q8LK86_9GAMM</name>
<dbReference type="AlphaFoldDB" id="A0A4Q8LK86"/>
<evidence type="ECO:0008006" key="3">
    <source>
        <dbReference type="Google" id="ProtNLM"/>
    </source>
</evidence>
<comment type="caution">
    <text evidence="1">The sequence shown here is derived from an EMBL/GenBank/DDBJ whole genome shotgun (WGS) entry which is preliminary data.</text>
</comment>
<dbReference type="Proteomes" id="UP000291286">
    <property type="component" value="Unassembled WGS sequence"/>
</dbReference>
<evidence type="ECO:0000313" key="1">
    <source>
        <dbReference type="EMBL" id="TAA30132.1"/>
    </source>
</evidence>
<sequence>MLSGAGWAQLPAGEGDPCPSLASAARDQLLVHVPFETVDGRIYVRAKVNGRSGYRFAVDTGASGLARADARLTESLHLPAAGQSGNSDGVQTAVAQTVRIDKLELDGLRRAGIEAITRDYRAKLKDEAAFDGILAREFFANGLLIIDYPARMLSFSRSLSLPGDRADVLSYTRPFRVPVRIGERQLEGNLDTGANVALVLPKALYDQIEAGPLAEAGSGQLSHTAIELGKATVHGPVQVGGLVLRDLDARVSDRYPELLVGALALKDSVLMIDQRAMRVAVCTP</sequence>
<dbReference type="EMBL" id="SHMB01000003">
    <property type="protein sequence ID" value="TAA30132.1"/>
    <property type="molecule type" value="Genomic_DNA"/>
</dbReference>
<protein>
    <recommendedName>
        <fullName evidence="3">Aspartyl protease</fullName>
    </recommendedName>
</protein>
<dbReference type="Gene3D" id="2.40.70.10">
    <property type="entry name" value="Acid Proteases"/>
    <property type="match status" value="1"/>
</dbReference>
<proteinExistence type="predicted"/>
<organism evidence="1 2">
    <name type="scientific">Pseudoxanthomonas winnipegensis</name>
    <dbReference type="NCBI Taxonomy" id="2480810"/>
    <lineage>
        <taxon>Bacteria</taxon>
        <taxon>Pseudomonadati</taxon>
        <taxon>Pseudomonadota</taxon>
        <taxon>Gammaproteobacteria</taxon>
        <taxon>Lysobacterales</taxon>
        <taxon>Lysobacteraceae</taxon>
        <taxon>Pseudoxanthomonas</taxon>
    </lineage>
</organism>
<accession>A0A4Q8LK86</accession>
<evidence type="ECO:0000313" key="2">
    <source>
        <dbReference type="Proteomes" id="UP000291286"/>
    </source>
</evidence>
<dbReference type="InterPro" id="IPR021109">
    <property type="entry name" value="Peptidase_aspartic_dom_sf"/>
</dbReference>
<reference evidence="1 2" key="1">
    <citation type="submission" date="2019-02" db="EMBL/GenBank/DDBJ databases">
        <title>WGS of Pseudoxanthomonas species novum from clinical isolates.</title>
        <authorList>
            <person name="Bernier A.-M."/>
            <person name="Bernard K."/>
            <person name="Vachon A."/>
        </authorList>
    </citation>
    <scope>NUCLEOTIDE SEQUENCE [LARGE SCALE GENOMIC DNA]</scope>
    <source>
        <strain evidence="1 2">NML171202</strain>
    </source>
</reference>
<dbReference type="Pfam" id="PF13650">
    <property type="entry name" value="Asp_protease_2"/>
    <property type="match status" value="1"/>
</dbReference>